<feature type="transmembrane region" description="Helical" evidence="1">
    <location>
        <begin position="17"/>
        <end position="38"/>
    </location>
</feature>
<evidence type="ECO:0000313" key="3">
    <source>
        <dbReference type="EMBL" id="WAL59079.1"/>
    </source>
</evidence>
<dbReference type="Proteomes" id="UP001163152">
    <property type="component" value="Chromosome"/>
</dbReference>
<dbReference type="GO" id="GO:0004175">
    <property type="term" value="F:endopeptidase activity"/>
    <property type="evidence" value="ECO:0007669"/>
    <property type="project" value="UniProtKB-ARBA"/>
</dbReference>
<feature type="transmembrane region" description="Helical" evidence="1">
    <location>
        <begin position="147"/>
        <end position="168"/>
    </location>
</feature>
<dbReference type="PANTHER" id="PTHR39430">
    <property type="entry name" value="MEMBRANE-ASSOCIATED PROTEASE-RELATED"/>
    <property type="match status" value="1"/>
</dbReference>
<evidence type="ECO:0000313" key="4">
    <source>
        <dbReference type="Proteomes" id="UP001163152"/>
    </source>
</evidence>
<dbReference type="InterPro" id="IPR003675">
    <property type="entry name" value="Rce1/LyrA-like_dom"/>
</dbReference>
<keyword evidence="4" id="KW-1185">Reference proteome</keyword>
<dbReference type="GO" id="GO:0080120">
    <property type="term" value="P:CAAX-box protein maturation"/>
    <property type="evidence" value="ECO:0007669"/>
    <property type="project" value="UniProtKB-ARBA"/>
</dbReference>
<feature type="transmembrane region" description="Helical" evidence="1">
    <location>
        <begin position="180"/>
        <end position="199"/>
    </location>
</feature>
<proteinExistence type="predicted"/>
<protein>
    <submittedName>
        <fullName evidence="3">Type II CAAX endopeptidase family protein</fullName>
    </submittedName>
</protein>
<dbReference type="EMBL" id="CP113797">
    <property type="protein sequence ID" value="WAL59079.1"/>
    <property type="molecule type" value="Genomic_DNA"/>
</dbReference>
<feature type="transmembrane region" description="Helical" evidence="1">
    <location>
        <begin position="90"/>
        <end position="110"/>
    </location>
</feature>
<keyword evidence="1" id="KW-0472">Membrane</keyword>
<sequence>MLSLFPASTQVPALTKLLLFFLVWMVVWLPLAAILAVVLKWNPLQPSATANHKIPLVVSLYAVAPVAIWVVSGFKRAFWTTYGLGQPSTLVSFGVGAVIGTVGLGGLFFLQQQFGWVKLGRSDAMVSTDLPIEPEDLTEIGAVQSESLALVAIVGLGLWVSTIEELVFRGFLWNQLQQDYAPWVAATSVSVLFAMLHWVWDGRKILPQLPGLWLMGMVLSLARWADQGQLGLAIGLHAGWIWTLASCDRWHLVHYSNQTAKWLTGFDNHPLAGVMGLGFLLLTGIGLWTAAYR</sequence>
<dbReference type="KEGG" id="tsin:OXH18_18150"/>
<keyword evidence="1" id="KW-1133">Transmembrane helix</keyword>
<dbReference type="AlphaFoldDB" id="A0A9E8Z9L4"/>
<organism evidence="3 4">
    <name type="scientific">Thermocoleostomius sinensis A174</name>
    <dbReference type="NCBI Taxonomy" id="2016057"/>
    <lineage>
        <taxon>Bacteria</taxon>
        <taxon>Bacillati</taxon>
        <taxon>Cyanobacteriota</taxon>
        <taxon>Cyanophyceae</taxon>
        <taxon>Oculatellales</taxon>
        <taxon>Oculatellaceae</taxon>
        <taxon>Thermocoleostomius</taxon>
    </lineage>
</organism>
<gene>
    <name evidence="3" type="ORF">OXH18_18150</name>
</gene>
<dbReference type="PANTHER" id="PTHR39430:SF1">
    <property type="entry name" value="PROTEASE"/>
    <property type="match status" value="1"/>
</dbReference>
<dbReference type="Pfam" id="PF02517">
    <property type="entry name" value="Rce1-like"/>
    <property type="match status" value="1"/>
</dbReference>
<accession>A0A9E8Z9L4</accession>
<reference evidence="3" key="1">
    <citation type="submission" date="2022-12" db="EMBL/GenBank/DDBJ databases">
        <title>Polyphasic identification of a Novel Hot-Spring Cyanobacterium Ocullathermofonsia sinensis gen nov. sp. nov. and Genomic Insights on its Adaptations to the Thermal Habitat.</title>
        <authorList>
            <person name="Daroch M."/>
            <person name="Tang J."/>
            <person name="Jiang Y."/>
        </authorList>
    </citation>
    <scope>NUCLEOTIDE SEQUENCE</scope>
    <source>
        <strain evidence="3">PKUAC-SCTA174</strain>
    </source>
</reference>
<evidence type="ECO:0000256" key="1">
    <source>
        <dbReference type="SAM" id="Phobius"/>
    </source>
</evidence>
<keyword evidence="1" id="KW-0812">Transmembrane</keyword>
<dbReference type="RefSeq" id="WP_268608650.1">
    <property type="nucleotide sequence ID" value="NZ_CP113797.1"/>
</dbReference>
<name>A0A9E8Z9L4_9CYAN</name>
<evidence type="ECO:0000259" key="2">
    <source>
        <dbReference type="Pfam" id="PF02517"/>
    </source>
</evidence>
<feature type="transmembrane region" description="Helical" evidence="1">
    <location>
        <begin position="58"/>
        <end position="78"/>
    </location>
</feature>
<feature type="transmembrane region" description="Helical" evidence="1">
    <location>
        <begin position="271"/>
        <end position="292"/>
    </location>
</feature>
<feature type="domain" description="CAAX prenyl protease 2/Lysostaphin resistance protein A-like" evidence="2">
    <location>
        <begin position="149"/>
        <end position="240"/>
    </location>
</feature>